<dbReference type="Proteomes" id="UP000199110">
    <property type="component" value="Unassembled WGS sequence"/>
</dbReference>
<reference evidence="2 3" key="1">
    <citation type="submission" date="2016-10" db="EMBL/GenBank/DDBJ databases">
        <authorList>
            <person name="de Groot N.N."/>
        </authorList>
    </citation>
    <scope>NUCLEOTIDE SEQUENCE [LARGE SCALE GENOMIC DNA]</scope>
    <source>
        <strain evidence="2 3">DSM 19073</strain>
    </source>
</reference>
<feature type="domain" description="DUF427" evidence="1">
    <location>
        <begin position="14"/>
        <end position="105"/>
    </location>
</feature>
<dbReference type="InterPro" id="IPR007361">
    <property type="entry name" value="DUF427"/>
</dbReference>
<evidence type="ECO:0000259" key="1">
    <source>
        <dbReference type="Pfam" id="PF04248"/>
    </source>
</evidence>
<dbReference type="STRING" id="390807.SAMN04488095_1064"/>
<protein>
    <submittedName>
        <fullName evidence="2">Uncharacterized conserved protein, DUF427 family</fullName>
    </submittedName>
</protein>
<proteinExistence type="predicted"/>
<dbReference type="PANTHER" id="PTHR34310">
    <property type="entry name" value="DUF427 DOMAIN PROTEIN (AFU_ORTHOLOGUE AFUA_3G02220)"/>
    <property type="match status" value="1"/>
</dbReference>
<dbReference type="PANTHER" id="PTHR34310:SF9">
    <property type="entry name" value="BLR5716 PROTEIN"/>
    <property type="match status" value="1"/>
</dbReference>
<accession>A0A1I3IQP0</accession>
<dbReference type="EMBL" id="FORA01000001">
    <property type="protein sequence ID" value="SFI50284.1"/>
    <property type="molecule type" value="Genomic_DNA"/>
</dbReference>
<dbReference type="Gene3D" id="2.170.150.40">
    <property type="entry name" value="Domain of unknown function (DUF427)"/>
    <property type="match status" value="1"/>
</dbReference>
<dbReference type="RefSeq" id="WP_092777790.1">
    <property type="nucleotide sequence ID" value="NZ_FORA01000001.1"/>
</dbReference>
<dbReference type="OrthoDB" id="9815163at2"/>
<dbReference type="Pfam" id="PF04248">
    <property type="entry name" value="NTP_transf_9"/>
    <property type="match status" value="1"/>
</dbReference>
<evidence type="ECO:0000313" key="2">
    <source>
        <dbReference type="EMBL" id="SFI50284.1"/>
    </source>
</evidence>
<sequence length="113" mass="12508">MTTIKVTPAAGTWTVRSEDGVIVESRNALSLVEGDRPFVIYFPREDIAMALFERTESKTTCPHKGVASYYSYVGQSSSIPDVAWTYEKVTNPDAKAIEGYMAFYAGKVTVEQI</sequence>
<dbReference type="AlphaFoldDB" id="A0A1I3IQP0"/>
<organism evidence="2 3">
    <name type="scientific">Jannaschia pohangensis</name>
    <dbReference type="NCBI Taxonomy" id="390807"/>
    <lineage>
        <taxon>Bacteria</taxon>
        <taxon>Pseudomonadati</taxon>
        <taxon>Pseudomonadota</taxon>
        <taxon>Alphaproteobacteria</taxon>
        <taxon>Rhodobacterales</taxon>
        <taxon>Roseobacteraceae</taxon>
        <taxon>Jannaschia</taxon>
    </lineage>
</organism>
<evidence type="ECO:0000313" key="3">
    <source>
        <dbReference type="Proteomes" id="UP000199110"/>
    </source>
</evidence>
<gene>
    <name evidence="2" type="ORF">SAMN04488095_1064</name>
</gene>
<keyword evidence="3" id="KW-1185">Reference proteome</keyword>
<dbReference type="InterPro" id="IPR038694">
    <property type="entry name" value="DUF427_sf"/>
</dbReference>
<name>A0A1I3IQP0_9RHOB</name>